<sequence>MTRTLLGAFATLLLAAAGLFWWQGRAMIDPGTLPPEVSTSLGPADLPSAAPGGLRGPDLPQATAQTREQRRFDRIDRDRDGRISRAEMLVPRAAVFRKLDADGNNLLTFEEWAVVTATRFRGADRNGDLKLDRLEFATTRPKPPVEPSCACRRQPRPDSRGPAGPLDDPDFLSAEEREPVG</sequence>
<gene>
    <name evidence="3" type="ORF">H7F53_10110</name>
</gene>
<dbReference type="RefSeq" id="WP_185679356.1">
    <property type="nucleotide sequence ID" value="NZ_JACLAX010000008.1"/>
</dbReference>
<dbReference type="SUPFAM" id="SSF47473">
    <property type="entry name" value="EF-hand"/>
    <property type="match status" value="1"/>
</dbReference>
<feature type="region of interest" description="Disordered" evidence="1">
    <location>
        <begin position="38"/>
        <end position="69"/>
    </location>
</feature>
<evidence type="ECO:0000313" key="3">
    <source>
        <dbReference type="EMBL" id="MBC2669497.1"/>
    </source>
</evidence>
<dbReference type="Pfam" id="PF13202">
    <property type="entry name" value="EF-hand_5"/>
    <property type="match status" value="2"/>
</dbReference>
<keyword evidence="4" id="KW-1185">Reference proteome</keyword>
<name>A0A7X1G038_9SPHN</name>
<feature type="domain" description="EF-hand" evidence="2">
    <location>
        <begin position="72"/>
        <end position="88"/>
    </location>
</feature>
<proteinExistence type="predicted"/>
<reference evidence="3 4" key="1">
    <citation type="submission" date="2020-08" db="EMBL/GenBank/DDBJ databases">
        <title>The genome sequence of type strain Novosphingobium piscinae KCTC 42194.</title>
        <authorList>
            <person name="Liu Y."/>
        </authorList>
    </citation>
    <scope>NUCLEOTIDE SEQUENCE [LARGE SCALE GENOMIC DNA]</scope>
    <source>
        <strain evidence="3 4">KCTC 42194</strain>
    </source>
</reference>
<protein>
    <recommendedName>
        <fullName evidence="2">EF-hand domain-containing protein</fullName>
    </recommendedName>
</protein>
<dbReference type="PROSITE" id="PS00018">
    <property type="entry name" value="EF_HAND_1"/>
    <property type="match status" value="2"/>
</dbReference>
<dbReference type="Proteomes" id="UP000551327">
    <property type="component" value="Unassembled WGS sequence"/>
</dbReference>
<evidence type="ECO:0000256" key="1">
    <source>
        <dbReference type="SAM" id="MobiDB-lite"/>
    </source>
</evidence>
<accession>A0A7X1G038</accession>
<dbReference type="InterPro" id="IPR018247">
    <property type="entry name" value="EF_Hand_1_Ca_BS"/>
</dbReference>
<dbReference type="EMBL" id="JACLAX010000008">
    <property type="protein sequence ID" value="MBC2669497.1"/>
    <property type="molecule type" value="Genomic_DNA"/>
</dbReference>
<evidence type="ECO:0000313" key="4">
    <source>
        <dbReference type="Proteomes" id="UP000551327"/>
    </source>
</evidence>
<dbReference type="InterPro" id="IPR011992">
    <property type="entry name" value="EF-hand-dom_pair"/>
</dbReference>
<comment type="caution">
    <text evidence="3">The sequence shown here is derived from an EMBL/GenBank/DDBJ whole genome shotgun (WGS) entry which is preliminary data.</text>
</comment>
<feature type="region of interest" description="Disordered" evidence="1">
    <location>
        <begin position="138"/>
        <end position="181"/>
    </location>
</feature>
<organism evidence="3 4">
    <name type="scientific">Novosphingobium piscinae</name>
    <dbReference type="NCBI Taxonomy" id="1507448"/>
    <lineage>
        <taxon>Bacteria</taxon>
        <taxon>Pseudomonadati</taxon>
        <taxon>Pseudomonadota</taxon>
        <taxon>Alphaproteobacteria</taxon>
        <taxon>Sphingomonadales</taxon>
        <taxon>Sphingomonadaceae</taxon>
        <taxon>Novosphingobium</taxon>
    </lineage>
</organism>
<evidence type="ECO:0000259" key="2">
    <source>
        <dbReference type="Pfam" id="PF13202"/>
    </source>
</evidence>
<feature type="domain" description="EF-hand" evidence="2">
    <location>
        <begin position="94"/>
        <end position="113"/>
    </location>
</feature>
<dbReference type="Gene3D" id="1.10.238.10">
    <property type="entry name" value="EF-hand"/>
    <property type="match status" value="1"/>
</dbReference>
<dbReference type="AlphaFoldDB" id="A0A7X1G038"/>
<dbReference type="InterPro" id="IPR002048">
    <property type="entry name" value="EF_hand_dom"/>
</dbReference>
<dbReference type="GO" id="GO:0005509">
    <property type="term" value="F:calcium ion binding"/>
    <property type="evidence" value="ECO:0007669"/>
    <property type="project" value="InterPro"/>
</dbReference>